<dbReference type="CDD" id="cd00371">
    <property type="entry name" value="HMA"/>
    <property type="match status" value="1"/>
</dbReference>
<evidence type="ECO:0000259" key="2">
    <source>
        <dbReference type="PROSITE" id="PS50846"/>
    </source>
</evidence>
<dbReference type="SUPFAM" id="SSF55008">
    <property type="entry name" value="HMA, heavy metal-associated domain"/>
    <property type="match status" value="1"/>
</dbReference>
<dbReference type="InterPro" id="IPR006121">
    <property type="entry name" value="HMA_dom"/>
</dbReference>
<proteinExistence type="predicted"/>
<protein>
    <submittedName>
        <fullName evidence="3">Heavy-metal-associated domain-containing protein</fullName>
    </submittedName>
</protein>
<feature type="domain" description="HMA" evidence="2">
    <location>
        <begin position="1"/>
        <end position="64"/>
    </location>
</feature>
<dbReference type="RefSeq" id="WP_280998331.1">
    <property type="nucleotide sequence ID" value="NZ_CP069362.1"/>
</dbReference>
<dbReference type="Proteomes" id="UP001232493">
    <property type="component" value="Chromosome"/>
</dbReference>
<dbReference type="InterPro" id="IPR017969">
    <property type="entry name" value="Heavy-metal-associated_CS"/>
</dbReference>
<dbReference type="InterPro" id="IPR036163">
    <property type="entry name" value="HMA_dom_sf"/>
</dbReference>
<sequence>MDLVLSVPDMGCQHCVMKITNALNEIGVKSFDVKLDEKKVYIQSPSCDVELILRKLEEIDYPAEIVME</sequence>
<gene>
    <name evidence="3" type="ORF">JRV97_09380</name>
</gene>
<reference evidence="3 4" key="1">
    <citation type="submission" date="2021-02" db="EMBL/GenBank/DDBJ databases">
        <title>Characterization of Marinitoga sp. nov. str. BP5-C20A.</title>
        <authorList>
            <person name="Erauso G."/>
            <person name="Postec A."/>
        </authorList>
    </citation>
    <scope>NUCLEOTIDE SEQUENCE [LARGE SCALE GENOMIC DNA]</scope>
    <source>
        <strain evidence="3 4">BP5-C20A</strain>
    </source>
</reference>
<dbReference type="PROSITE" id="PS01047">
    <property type="entry name" value="HMA_1"/>
    <property type="match status" value="1"/>
</dbReference>
<evidence type="ECO:0000313" key="4">
    <source>
        <dbReference type="Proteomes" id="UP001232493"/>
    </source>
</evidence>
<dbReference type="PROSITE" id="PS50846">
    <property type="entry name" value="HMA_2"/>
    <property type="match status" value="1"/>
</dbReference>
<dbReference type="Gene3D" id="3.30.70.100">
    <property type="match status" value="1"/>
</dbReference>
<evidence type="ECO:0000313" key="3">
    <source>
        <dbReference type="EMBL" id="WGS64574.1"/>
    </source>
</evidence>
<organism evidence="3 4">
    <name type="scientific">Marinitoga aeolica</name>
    <dbReference type="NCBI Taxonomy" id="2809031"/>
    <lineage>
        <taxon>Bacteria</taxon>
        <taxon>Thermotogati</taxon>
        <taxon>Thermotogota</taxon>
        <taxon>Thermotogae</taxon>
        <taxon>Petrotogales</taxon>
        <taxon>Petrotogaceae</taxon>
        <taxon>Marinitoga</taxon>
    </lineage>
</organism>
<keyword evidence="4" id="KW-1185">Reference proteome</keyword>
<name>A0ABY8PPM2_9BACT</name>
<dbReference type="EMBL" id="CP069362">
    <property type="protein sequence ID" value="WGS64574.1"/>
    <property type="molecule type" value="Genomic_DNA"/>
</dbReference>
<keyword evidence="1" id="KW-0479">Metal-binding</keyword>
<dbReference type="Pfam" id="PF00403">
    <property type="entry name" value="HMA"/>
    <property type="match status" value="1"/>
</dbReference>
<evidence type="ECO:0000256" key="1">
    <source>
        <dbReference type="ARBA" id="ARBA00022723"/>
    </source>
</evidence>
<accession>A0ABY8PPM2</accession>